<proteinExistence type="predicted"/>
<gene>
    <name evidence="2" type="ORF">SAMN05216410_2950</name>
</gene>
<evidence type="ECO:0000313" key="3">
    <source>
        <dbReference type="Proteomes" id="UP000199039"/>
    </source>
</evidence>
<dbReference type="AlphaFoldDB" id="A0A1G6SXP7"/>
<protein>
    <submittedName>
        <fullName evidence="2">Uncharacterized protein</fullName>
    </submittedName>
</protein>
<evidence type="ECO:0000313" key="2">
    <source>
        <dbReference type="EMBL" id="SDD21016.1"/>
    </source>
</evidence>
<feature type="region of interest" description="Disordered" evidence="1">
    <location>
        <begin position="95"/>
        <end position="119"/>
    </location>
</feature>
<name>A0A1G6SXP7_9MICO</name>
<organism evidence="2 3">
    <name type="scientific">Sanguibacter gelidistatuariae</name>
    <dbReference type="NCBI Taxonomy" id="1814289"/>
    <lineage>
        <taxon>Bacteria</taxon>
        <taxon>Bacillati</taxon>
        <taxon>Actinomycetota</taxon>
        <taxon>Actinomycetes</taxon>
        <taxon>Micrococcales</taxon>
        <taxon>Sanguibacteraceae</taxon>
        <taxon>Sanguibacter</taxon>
    </lineage>
</organism>
<sequence>MSCPGAGGWPSRSRCHNAMRSGTMTRSVSFEVAACQATIRCENTSMMNATYVHPAHVLTYVKSVTQTQFGAVAVKSLFSRSPARIPSLAGMVVRTPLSRRTPDSPSRRMPRSTAPGVAGTRPWRRRCAVILRRP</sequence>
<evidence type="ECO:0000256" key="1">
    <source>
        <dbReference type="SAM" id="MobiDB-lite"/>
    </source>
</evidence>
<dbReference type="Proteomes" id="UP000199039">
    <property type="component" value="Unassembled WGS sequence"/>
</dbReference>
<keyword evidence="3" id="KW-1185">Reference proteome</keyword>
<reference evidence="2 3" key="1">
    <citation type="submission" date="2016-09" db="EMBL/GenBank/DDBJ databases">
        <authorList>
            <person name="Capua I."/>
            <person name="De Benedictis P."/>
            <person name="Joannis T."/>
            <person name="Lombin L.H."/>
            <person name="Cattoli G."/>
        </authorList>
    </citation>
    <scope>NUCLEOTIDE SEQUENCE [LARGE SCALE GENOMIC DNA]</scope>
    <source>
        <strain evidence="2 3">ISLP-3</strain>
    </source>
</reference>
<dbReference type="EMBL" id="FMYH01000006">
    <property type="protein sequence ID" value="SDD21016.1"/>
    <property type="molecule type" value="Genomic_DNA"/>
</dbReference>
<accession>A0A1G6SXP7</accession>